<keyword evidence="2 6" id="KW-0227">DNA damage</keyword>
<evidence type="ECO:0000259" key="9">
    <source>
        <dbReference type="PROSITE" id="PS50165"/>
    </source>
</evidence>
<comment type="caution">
    <text evidence="10">The sequence shown here is derived from an EMBL/GenBank/DDBJ whole genome shotgun (WGS) entry which is preliminary data.</text>
</comment>
<evidence type="ECO:0000256" key="1">
    <source>
        <dbReference type="ARBA" id="ARBA00022490"/>
    </source>
</evidence>
<comment type="function">
    <text evidence="6">The UvrABC repair system catalyzes the recognition and processing of DNA lesions. UvrC both incises the 5' and 3' sides of the lesion. The N-terminal half is responsible for the 3' incision and the C-terminal half is responsible for the 5' incision.</text>
</comment>
<reference evidence="11" key="1">
    <citation type="journal article" date="2019" name="Int. J. Syst. Evol. Microbiol.">
        <title>The Global Catalogue of Microorganisms (GCM) 10K type strain sequencing project: providing services to taxonomists for standard genome sequencing and annotation.</title>
        <authorList>
            <consortium name="The Broad Institute Genomics Platform"/>
            <consortium name="The Broad Institute Genome Sequencing Center for Infectious Disease"/>
            <person name="Wu L."/>
            <person name="Ma J."/>
        </authorList>
    </citation>
    <scope>NUCLEOTIDE SEQUENCE [LARGE SCALE GENOMIC DNA]</scope>
    <source>
        <strain evidence="11">CCUG 55590</strain>
    </source>
</reference>
<dbReference type="InterPro" id="IPR035901">
    <property type="entry name" value="GIY-YIG_endonuc_sf"/>
</dbReference>
<dbReference type="PANTHER" id="PTHR30562:SF1">
    <property type="entry name" value="UVRABC SYSTEM PROTEIN C"/>
    <property type="match status" value="1"/>
</dbReference>
<dbReference type="Pfam" id="PF01541">
    <property type="entry name" value="GIY-YIG"/>
    <property type="match status" value="1"/>
</dbReference>
<dbReference type="Pfam" id="PF14520">
    <property type="entry name" value="HHH_5"/>
    <property type="match status" value="1"/>
</dbReference>
<feature type="domain" description="UVR" evidence="7">
    <location>
        <begin position="200"/>
        <end position="235"/>
    </location>
</feature>
<dbReference type="InterPro" id="IPR038476">
    <property type="entry name" value="UvrC_RNase_H_dom_sf"/>
</dbReference>
<dbReference type="InterPro" id="IPR010994">
    <property type="entry name" value="RuvA_2-like"/>
</dbReference>
<dbReference type="InterPro" id="IPR050066">
    <property type="entry name" value="UvrABC_protein_C"/>
</dbReference>
<evidence type="ECO:0000256" key="5">
    <source>
        <dbReference type="ARBA" id="ARBA00023204"/>
    </source>
</evidence>
<dbReference type="PROSITE" id="PS50165">
    <property type="entry name" value="UVRC"/>
    <property type="match status" value="1"/>
</dbReference>
<evidence type="ECO:0000313" key="10">
    <source>
        <dbReference type="EMBL" id="MFC7390394.1"/>
    </source>
</evidence>
<keyword evidence="11" id="KW-1185">Reference proteome</keyword>
<keyword evidence="5 6" id="KW-0234">DNA repair</keyword>
<evidence type="ECO:0000313" key="11">
    <source>
        <dbReference type="Proteomes" id="UP001596439"/>
    </source>
</evidence>
<proteinExistence type="inferred from homology"/>
<evidence type="ECO:0000256" key="2">
    <source>
        <dbReference type="ARBA" id="ARBA00022763"/>
    </source>
</evidence>
<dbReference type="RefSeq" id="WP_214789430.1">
    <property type="nucleotide sequence ID" value="NZ_JANIEL010000001.1"/>
</dbReference>
<comment type="subcellular location">
    <subcellularLocation>
        <location evidence="6">Cytoplasm</location>
    </subcellularLocation>
</comment>
<evidence type="ECO:0000259" key="8">
    <source>
        <dbReference type="PROSITE" id="PS50164"/>
    </source>
</evidence>
<keyword evidence="6" id="KW-0742">SOS response</keyword>
<dbReference type="SUPFAM" id="SSF82771">
    <property type="entry name" value="GIY-YIG endonuclease"/>
    <property type="match status" value="1"/>
</dbReference>
<dbReference type="EMBL" id="JBHTCE010000001">
    <property type="protein sequence ID" value="MFC7390394.1"/>
    <property type="molecule type" value="Genomic_DNA"/>
</dbReference>
<name>A0ABW2PLP1_9BACL</name>
<dbReference type="HAMAP" id="MF_00203">
    <property type="entry name" value="UvrC"/>
    <property type="match status" value="1"/>
</dbReference>
<feature type="domain" description="UvrC family homology region profile" evidence="9">
    <location>
        <begin position="251"/>
        <end position="468"/>
    </location>
</feature>
<dbReference type="InterPro" id="IPR000305">
    <property type="entry name" value="GIY-YIG_endonuc"/>
</dbReference>
<evidence type="ECO:0000256" key="6">
    <source>
        <dbReference type="HAMAP-Rule" id="MF_00203"/>
    </source>
</evidence>
<evidence type="ECO:0000256" key="4">
    <source>
        <dbReference type="ARBA" id="ARBA00022881"/>
    </source>
</evidence>
<dbReference type="SUPFAM" id="SSF46600">
    <property type="entry name" value="C-terminal UvrC-binding domain of UvrB"/>
    <property type="match status" value="1"/>
</dbReference>
<sequence>MELSHTDHIKHKLALLPDEPGCYLHKNEYGEVIYVGKAKNLKNRVRSYFTGAHDIKTMRLVAEIRDFEYIVTASELEALLLEMTLIKKHDPKYNIRLKDDKTYPYIKITNEPYPRLLTTRKLKKDGGHYFGPYPNAYAANETKRLLDKLYPLRKCQPMPKKLCLYYHIGQCLGPCELAVDTDSQKEIVNEIRRFLNGETAETLAKLNVEMGRAAEDMQFERAAELRDQIRAVESIMNKQNMITADPTARDVFGYTLDRGWMCVQVFYMRGGKMIERDVSLFPMHGEPSEELESFIVQFYEQNVVPKEILVPETVRLDLLNDAIGTRVMQPKRGAKKQLLDLATKNATIALNEKFELLARDEERTLLAMRELGEAIGIPHLSRVDIIDNANIQGADAVSALVVFEDGKPLKKEYRKYKIRTVQGPDDYETMREVVRRRFRRLLTEDKRLPDLLLIDGGIGQLNAALDVIQNEFGLDLPVGSLKKDDRHRTSQLLFGEHGAVVELHPRSSAFYLLQRMQDEVHRFAITFHRSLRTKKMTKSILDEIPGVGPKRRQQLIRHFGSMKQIRLASLEQLKEAGLPEKLAETVLQYVHEDTDE</sequence>
<evidence type="ECO:0000259" key="7">
    <source>
        <dbReference type="PROSITE" id="PS50151"/>
    </source>
</evidence>
<keyword evidence="1 6" id="KW-0963">Cytoplasm</keyword>
<comment type="similarity">
    <text evidence="6">Belongs to the UvrC family.</text>
</comment>
<dbReference type="SMART" id="SM00465">
    <property type="entry name" value="GIYc"/>
    <property type="match status" value="1"/>
</dbReference>
<dbReference type="Gene3D" id="3.40.1440.10">
    <property type="entry name" value="GIY-YIG endonuclease"/>
    <property type="match status" value="1"/>
</dbReference>
<protein>
    <recommendedName>
        <fullName evidence="6">UvrABC system protein C</fullName>
        <shortName evidence="6">Protein UvrC</shortName>
    </recommendedName>
    <alternativeName>
        <fullName evidence="6">Excinuclease ABC subunit C</fullName>
    </alternativeName>
</protein>
<comment type="subunit">
    <text evidence="6">Interacts with UvrB in an incision complex.</text>
</comment>
<keyword evidence="3 6" id="KW-0228">DNA excision</keyword>
<dbReference type="NCBIfam" id="TIGR00194">
    <property type="entry name" value="uvrC"/>
    <property type="match status" value="1"/>
</dbReference>
<dbReference type="InterPro" id="IPR036876">
    <property type="entry name" value="UVR_dom_sf"/>
</dbReference>
<dbReference type="CDD" id="cd10434">
    <property type="entry name" value="GIY-YIG_UvrC_Cho"/>
    <property type="match status" value="1"/>
</dbReference>
<dbReference type="Proteomes" id="UP001596439">
    <property type="component" value="Unassembled WGS sequence"/>
</dbReference>
<dbReference type="Pfam" id="PF02151">
    <property type="entry name" value="UVR"/>
    <property type="match status" value="1"/>
</dbReference>
<keyword evidence="4 6" id="KW-0267">Excision nuclease</keyword>
<gene>
    <name evidence="6 10" type="primary">uvrC</name>
    <name evidence="10" type="ORF">ACFQO8_09550</name>
</gene>
<dbReference type="InterPro" id="IPR001943">
    <property type="entry name" value="UVR_dom"/>
</dbReference>
<dbReference type="PROSITE" id="PS50164">
    <property type="entry name" value="GIY_YIG"/>
    <property type="match status" value="1"/>
</dbReference>
<dbReference type="Pfam" id="PF08459">
    <property type="entry name" value="UvrC_RNaseH_dom"/>
    <property type="match status" value="1"/>
</dbReference>
<dbReference type="PROSITE" id="PS50151">
    <property type="entry name" value="UVR"/>
    <property type="match status" value="1"/>
</dbReference>
<dbReference type="InterPro" id="IPR001162">
    <property type="entry name" value="UvrC_RNase_H_dom"/>
</dbReference>
<dbReference type="InterPro" id="IPR004791">
    <property type="entry name" value="UvrC"/>
</dbReference>
<feature type="domain" description="GIY-YIG" evidence="8">
    <location>
        <begin position="18"/>
        <end position="95"/>
    </location>
</feature>
<organism evidence="10 11">
    <name type="scientific">Exiguobacterium aestuarii</name>
    <dbReference type="NCBI Taxonomy" id="273527"/>
    <lineage>
        <taxon>Bacteria</taxon>
        <taxon>Bacillati</taxon>
        <taxon>Bacillota</taxon>
        <taxon>Bacilli</taxon>
        <taxon>Bacillales</taxon>
        <taxon>Bacillales Family XII. Incertae Sedis</taxon>
        <taxon>Exiguobacterium</taxon>
    </lineage>
</organism>
<dbReference type="Gene3D" id="3.30.420.340">
    <property type="entry name" value="UvrC, RNAse H endonuclease domain"/>
    <property type="match status" value="1"/>
</dbReference>
<dbReference type="Gene3D" id="4.10.860.10">
    <property type="entry name" value="UVR domain"/>
    <property type="match status" value="1"/>
</dbReference>
<evidence type="ECO:0000256" key="3">
    <source>
        <dbReference type="ARBA" id="ARBA00022769"/>
    </source>
</evidence>
<dbReference type="SUPFAM" id="SSF47781">
    <property type="entry name" value="RuvA domain 2-like"/>
    <property type="match status" value="1"/>
</dbReference>
<dbReference type="PANTHER" id="PTHR30562">
    <property type="entry name" value="UVRC/OXIDOREDUCTASE"/>
    <property type="match status" value="1"/>
</dbReference>
<dbReference type="Pfam" id="PF22920">
    <property type="entry name" value="UvrC_RNaseH"/>
    <property type="match status" value="1"/>
</dbReference>
<accession>A0ABW2PLP1</accession>
<dbReference type="Gene3D" id="1.10.150.20">
    <property type="entry name" value="5' to 3' exonuclease, C-terminal subdomain"/>
    <property type="match status" value="1"/>
</dbReference>
<dbReference type="InterPro" id="IPR047296">
    <property type="entry name" value="GIY-YIG_UvrC_Cho"/>
</dbReference>